<evidence type="ECO:0000256" key="1">
    <source>
        <dbReference type="ARBA" id="ARBA00006484"/>
    </source>
</evidence>
<dbReference type="InterPro" id="IPR051468">
    <property type="entry name" value="Fungal_SecMetab_SDRs"/>
</dbReference>
<dbReference type="GO" id="GO:0005737">
    <property type="term" value="C:cytoplasm"/>
    <property type="evidence" value="ECO:0007669"/>
    <property type="project" value="TreeGrafter"/>
</dbReference>
<dbReference type="InterPro" id="IPR002347">
    <property type="entry name" value="SDR_fam"/>
</dbReference>
<organism evidence="2 3">
    <name type="scientific">Hyaloscypha variabilis (strain UAMH 11265 / GT02V1 / F)</name>
    <name type="common">Meliniomyces variabilis</name>
    <dbReference type="NCBI Taxonomy" id="1149755"/>
    <lineage>
        <taxon>Eukaryota</taxon>
        <taxon>Fungi</taxon>
        <taxon>Dikarya</taxon>
        <taxon>Ascomycota</taxon>
        <taxon>Pezizomycotina</taxon>
        <taxon>Leotiomycetes</taxon>
        <taxon>Helotiales</taxon>
        <taxon>Hyaloscyphaceae</taxon>
        <taxon>Hyaloscypha</taxon>
        <taxon>Hyaloscypha variabilis</taxon>
    </lineage>
</organism>
<dbReference type="STRING" id="1149755.A0A2J6RJD6"/>
<dbReference type="SUPFAM" id="SSF51735">
    <property type="entry name" value="NAD(P)-binding Rossmann-fold domains"/>
    <property type="match status" value="1"/>
</dbReference>
<gene>
    <name evidence="2" type="ORF">L207DRAFT_584020</name>
</gene>
<proteinExistence type="inferred from homology"/>
<name>A0A2J6RJD6_HYAVF</name>
<dbReference type="PRINTS" id="PR00081">
    <property type="entry name" value="GDHRDH"/>
</dbReference>
<protein>
    <submittedName>
        <fullName evidence="2">Short chain dehydrogenase</fullName>
    </submittedName>
</protein>
<dbReference type="PANTHER" id="PTHR43544">
    <property type="entry name" value="SHORT-CHAIN DEHYDROGENASE/REDUCTASE"/>
    <property type="match status" value="1"/>
</dbReference>
<dbReference type="Gene3D" id="3.40.50.720">
    <property type="entry name" value="NAD(P)-binding Rossmann-like Domain"/>
    <property type="match status" value="1"/>
</dbReference>
<evidence type="ECO:0000313" key="2">
    <source>
        <dbReference type="EMBL" id="PMD38611.1"/>
    </source>
</evidence>
<dbReference type="Proteomes" id="UP000235786">
    <property type="component" value="Unassembled WGS sequence"/>
</dbReference>
<dbReference type="OrthoDB" id="7289984at2759"/>
<dbReference type="PANTHER" id="PTHR43544:SF32">
    <property type="entry name" value="CHAIN DEHYDROGENASE, PUTATIVE (AFU_ORTHOLOGUE AFUA_5G01530)-RELATED"/>
    <property type="match status" value="1"/>
</dbReference>
<dbReference type="EMBL" id="KZ613947">
    <property type="protein sequence ID" value="PMD38611.1"/>
    <property type="molecule type" value="Genomic_DNA"/>
</dbReference>
<keyword evidence="3" id="KW-1185">Reference proteome</keyword>
<dbReference type="AlphaFoldDB" id="A0A2J6RJD6"/>
<dbReference type="GO" id="GO:0019748">
    <property type="term" value="P:secondary metabolic process"/>
    <property type="evidence" value="ECO:0007669"/>
    <property type="project" value="TreeGrafter"/>
</dbReference>
<evidence type="ECO:0000313" key="3">
    <source>
        <dbReference type="Proteomes" id="UP000235786"/>
    </source>
</evidence>
<dbReference type="GO" id="GO:0016491">
    <property type="term" value="F:oxidoreductase activity"/>
    <property type="evidence" value="ECO:0007669"/>
    <property type="project" value="TreeGrafter"/>
</dbReference>
<dbReference type="InterPro" id="IPR036291">
    <property type="entry name" value="NAD(P)-bd_dom_sf"/>
</dbReference>
<comment type="similarity">
    <text evidence="1">Belongs to the short-chain dehydrogenases/reductases (SDR) family.</text>
</comment>
<accession>A0A2J6RJD6</accession>
<sequence length="250" mass="26302">MSRIVLITGANSGVGFATAKVLASASEAFHVIICARSLEKGNAAKAEIEVSIIKGTLSAIQLDVTDEDSISAAVAHVEEQHGRLDVLINNAGISGIHINNIKTRFNSVLETNVTGPAMVAAAFRPLLMKSEKPYSLFVSSGQGTLVRNAARNVTVHSHIKSGGVYVLSKAALNMLVAMEHAQYGPTGLKVFAVSPGFVRSNLRGTSEVEISGWGGAMDADVAGEFVLSILEGKRDSDVGCLVHKDGVFTW</sequence>
<dbReference type="Pfam" id="PF00106">
    <property type="entry name" value="adh_short"/>
    <property type="match status" value="1"/>
</dbReference>
<reference evidence="2 3" key="1">
    <citation type="submission" date="2016-04" db="EMBL/GenBank/DDBJ databases">
        <title>A degradative enzymes factory behind the ericoid mycorrhizal symbiosis.</title>
        <authorList>
            <consortium name="DOE Joint Genome Institute"/>
            <person name="Martino E."/>
            <person name="Morin E."/>
            <person name="Grelet G."/>
            <person name="Kuo A."/>
            <person name="Kohler A."/>
            <person name="Daghino S."/>
            <person name="Barry K."/>
            <person name="Choi C."/>
            <person name="Cichocki N."/>
            <person name="Clum A."/>
            <person name="Copeland A."/>
            <person name="Hainaut M."/>
            <person name="Haridas S."/>
            <person name="Labutti K."/>
            <person name="Lindquist E."/>
            <person name="Lipzen A."/>
            <person name="Khouja H.-R."/>
            <person name="Murat C."/>
            <person name="Ohm R."/>
            <person name="Olson A."/>
            <person name="Spatafora J."/>
            <person name="Veneault-Fourrey C."/>
            <person name="Henrissat B."/>
            <person name="Grigoriev I."/>
            <person name="Martin F."/>
            <person name="Perotto S."/>
        </authorList>
    </citation>
    <scope>NUCLEOTIDE SEQUENCE [LARGE SCALE GENOMIC DNA]</scope>
    <source>
        <strain evidence="2 3">F</strain>
    </source>
</reference>